<accession>T0ZHG0</accession>
<dbReference type="Gene3D" id="3.30.565.10">
    <property type="entry name" value="Histidine kinase-like ATPase, C-terminal domain"/>
    <property type="match status" value="1"/>
</dbReference>
<dbReference type="InterPro" id="IPR005467">
    <property type="entry name" value="His_kinase_dom"/>
</dbReference>
<proteinExistence type="predicted"/>
<organism evidence="7">
    <name type="scientific">mine drainage metagenome</name>
    <dbReference type="NCBI Taxonomy" id="410659"/>
    <lineage>
        <taxon>unclassified sequences</taxon>
        <taxon>metagenomes</taxon>
        <taxon>ecological metagenomes</taxon>
    </lineage>
</organism>
<dbReference type="GO" id="GO:0000160">
    <property type="term" value="P:phosphorelay signal transduction system"/>
    <property type="evidence" value="ECO:0007669"/>
    <property type="project" value="InterPro"/>
</dbReference>
<dbReference type="InterPro" id="IPR004358">
    <property type="entry name" value="Sig_transdc_His_kin-like_C"/>
</dbReference>
<dbReference type="PROSITE" id="PS50110">
    <property type="entry name" value="RESPONSE_REGULATORY"/>
    <property type="match status" value="1"/>
</dbReference>
<feature type="domain" description="Histidine kinase" evidence="5">
    <location>
        <begin position="1"/>
        <end position="55"/>
    </location>
</feature>
<dbReference type="InterPro" id="IPR011006">
    <property type="entry name" value="CheY-like_superfamily"/>
</dbReference>
<comment type="caution">
    <text evidence="7">The sequence shown here is derived from an EMBL/GenBank/DDBJ whole genome shotgun (WGS) entry which is preliminary data.</text>
</comment>
<dbReference type="GO" id="GO:0005524">
    <property type="term" value="F:ATP binding"/>
    <property type="evidence" value="ECO:0007669"/>
    <property type="project" value="UniProtKB-KW"/>
</dbReference>
<feature type="domain" description="Response regulatory" evidence="6">
    <location>
        <begin position="72"/>
        <end position="160"/>
    </location>
</feature>
<dbReference type="SUPFAM" id="SSF52172">
    <property type="entry name" value="CheY-like"/>
    <property type="match status" value="1"/>
</dbReference>
<keyword evidence="3" id="KW-0808">Transferase</keyword>
<dbReference type="PANTHER" id="PTHR43047">
    <property type="entry name" value="TWO-COMPONENT HISTIDINE PROTEIN KINASE"/>
    <property type="match status" value="1"/>
</dbReference>
<reference evidence="7" key="1">
    <citation type="submission" date="2013-08" db="EMBL/GenBank/DDBJ databases">
        <authorList>
            <person name="Mendez C."/>
            <person name="Richter M."/>
            <person name="Ferrer M."/>
            <person name="Sanchez J."/>
        </authorList>
    </citation>
    <scope>NUCLEOTIDE SEQUENCE</scope>
</reference>
<dbReference type="EMBL" id="AUZZ01007016">
    <property type="protein sequence ID" value="EQD44108.1"/>
    <property type="molecule type" value="Genomic_DNA"/>
</dbReference>
<protein>
    <recommendedName>
        <fullName evidence="2">histidine kinase</fullName>
        <ecNumber evidence="2">2.7.13.3</ecNumber>
    </recommendedName>
</protein>
<evidence type="ECO:0000256" key="4">
    <source>
        <dbReference type="ARBA" id="ARBA00022777"/>
    </source>
</evidence>
<sequence length="160" mass="16995">ESFTQAATNTAAEYGGSGLGLTIAKHLVEMMGGHIWVDSAPGEGSVFSFTAKLQVPPGTAVRMARPEFKGIRILVLEDQASDREEVRVILSKAGVQVAAATEGKEGLAEYKRGRSRGTPFHLVLVASRLADMSGWEVAKEIAELGSLNSLVFLLTPGQRA</sequence>
<dbReference type="InterPro" id="IPR001789">
    <property type="entry name" value="Sig_transdc_resp-reg_receiver"/>
</dbReference>
<dbReference type="PANTHER" id="PTHR43047:SF64">
    <property type="entry name" value="HISTIDINE KINASE CONTAINING CHEY-HOMOLOGOUS RECEIVER DOMAIN AND PAS DOMAIN-RELATED"/>
    <property type="match status" value="1"/>
</dbReference>
<dbReference type="AlphaFoldDB" id="T0ZHG0"/>
<keyword evidence="7" id="KW-0547">Nucleotide-binding</keyword>
<evidence type="ECO:0000259" key="6">
    <source>
        <dbReference type="PROSITE" id="PS50110"/>
    </source>
</evidence>
<keyword evidence="7" id="KW-0067">ATP-binding</keyword>
<evidence type="ECO:0000256" key="1">
    <source>
        <dbReference type="ARBA" id="ARBA00000085"/>
    </source>
</evidence>
<dbReference type="Pfam" id="PF00072">
    <property type="entry name" value="Response_reg"/>
    <property type="match status" value="1"/>
</dbReference>
<dbReference type="Pfam" id="PF02518">
    <property type="entry name" value="HATPase_c"/>
    <property type="match status" value="1"/>
</dbReference>
<keyword evidence="4" id="KW-0418">Kinase</keyword>
<evidence type="ECO:0000313" key="7">
    <source>
        <dbReference type="EMBL" id="EQD44108.1"/>
    </source>
</evidence>
<reference evidence="7" key="2">
    <citation type="journal article" date="2014" name="ISME J.">
        <title>Microbial stratification in low pH oxic and suboxic macroscopic growths along an acid mine drainage.</title>
        <authorList>
            <person name="Mendez-Garcia C."/>
            <person name="Mesa V."/>
            <person name="Sprenger R.R."/>
            <person name="Richter M."/>
            <person name="Diez M.S."/>
            <person name="Solano J."/>
            <person name="Bargiela R."/>
            <person name="Golyshina O.V."/>
            <person name="Manteca A."/>
            <person name="Ramos J.L."/>
            <person name="Gallego J.R."/>
            <person name="Llorente I."/>
            <person name="Martins Dos Santos V.A."/>
            <person name="Jensen O.N."/>
            <person name="Pelaez A.I."/>
            <person name="Sanchez J."/>
            <person name="Ferrer M."/>
        </authorList>
    </citation>
    <scope>NUCLEOTIDE SEQUENCE</scope>
</reference>
<evidence type="ECO:0000256" key="3">
    <source>
        <dbReference type="ARBA" id="ARBA00022679"/>
    </source>
</evidence>
<dbReference type="Gene3D" id="3.40.50.2300">
    <property type="match status" value="1"/>
</dbReference>
<dbReference type="InterPro" id="IPR036890">
    <property type="entry name" value="HATPase_C_sf"/>
</dbReference>
<dbReference type="PRINTS" id="PR00344">
    <property type="entry name" value="BCTRLSENSOR"/>
</dbReference>
<feature type="non-terminal residue" evidence="7">
    <location>
        <position position="1"/>
    </location>
</feature>
<evidence type="ECO:0000259" key="5">
    <source>
        <dbReference type="PROSITE" id="PS50109"/>
    </source>
</evidence>
<comment type="catalytic activity">
    <reaction evidence="1">
        <text>ATP + protein L-histidine = ADP + protein N-phospho-L-histidine.</text>
        <dbReference type="EC" id="2.7.13.3"/>
    </reaction>
</comment>
<dbReference type="InterPro" id="IPR003594">
    <property type="entry name" value="HATPase_dom"/>
</dbReference>
<feature type="non-terminal residue" evidence="7">
    <location>
        <position position="160"/>
    </location>
</feature>
<dbReference type="GO" id="GO:0004673">
    <property type="term" value="F:protein histidine kinase activity"/>
    <property type="evidence" value="ECO:0007669"/>
    <property type="project" value="UniProtKB-EC"/>
</dbReference>
<name>T0ZHG0_9ZZZZ</name>
<dbReference type="PROSITE" id="PS50109">
    <property type="entry name" value="HIS_KIN"/>
    <property type="match status" value="1"/>
</dbReference>
<evidence type="ECO:0000256" key="2">
    <source>
        <dbReference type="ARBA" id="ARBA00012438"/>
    </source>
</evidence>
<gene>
    <name evidence="7" type="ORF">B2A_09705</name>
</gene>
<dbReference type="EC" id="2.7.13.3" evidence="2"/>
<dbReference type="CDD" id="cd00156">
    <property type="entry name" value="REC"/>
    <property type="match status" value="1"/>
</dbReference>
<dbReference type="SUPFAM" id="SSF55874">
    <property type="entry name" value="ATPase domain of HSP90 chaperone/DNA topoisomerase II/histidine kinase"/>
    <property type="match status" value="1"/>
</dbReference>